<protein>
    <submittedName>
        <fullName evidence="2">Uncharacterized protein</fullName>
    </submittedName>
</protein>
<name>A0A917HZB9_9SPHI</name>
<accession>A0A917HZB9</accession>
<dbReference type="AlphaFoldDB" id="A0A917HZB9"/>
<proteinExistence type="predicted"/>
<evidence type="ECO:0000313" key="3">
    <source>
        <dbReference type="Proteomes" id="UP000660862"/>
    </source>
</evidence>
<comment type="caution">
    <text evidence="2">The sequence shown here is derived from an EMBL/GenBank/DDBJ whole genome shotgun (WGS) entry which is preliminary data.</text>
</comment>
<feature type="region of interest" description="Disordered" evidence="1">
    <location>
        <begin position="34"/>
        <end position="60"/>
    </location>
</feature>
<gene>
    <name evidence="2" type="ORF">GCM10007415_39750</name>
</gene>
<reference evidence="2" key="1">
    <citation type="journal article" date="2014" name="Int. J. Syst. Evol. Microbiol.">
        <title>Complete genome sequence of Corynebacterium casei LMG S-19264T (=DSM 44701T), isolated from a smear-ripened cheese.</title>
        <authorList>
            <consortium name="US DOE Joint Genome Institute (JGI-PGF)"/>
            <person name="Walter F."/>
            <person name="Albersmeier A."/>
            <person name="Kalinowski J."/>
            <person name="Ruckert C."/>
        </authorList>
    </citation>
    <scope>NUCLEOTIDE SEQUENCE</scope>
    <source>
        <strain evidence="2">CGMCC 1.12195</strain>
    </source>
</reference>
<evidence type="ECO:0000313" key="2">
    <source>
        <dbReference type="EMBL" id="GGG99944.1"/>
    </source>
</evidence>
<reference evidence="2" key="2">
    <citation type="submission" date="2020-09" db="EMBL/GenBank/DDBJ databases">
        <authorList>
            <person name="Sun Q."/>
            <person name="Zhou Y."/>
        </authorList>
    </citation>
    <scope>NUCLEOTIDE SEQUENCE</scope>
    <source>
        <strain evidence="2">CGMCC 1.12195</strain>
    </source>
</reference>
<feature type="compositionally biased region" description="Basic residues" evidence="1">
    <location>
        <begin position="51"/>
        <end position="60"/>
    </location>
</feature>
<dbReference type="Proteomes" id="UP000660862">
    <property type="component" value="Unassembled WGS sequence"/>
</dbReference>
<sequence length="60" mass="6621">MAYTVAQYRSELFAAQFDVVGMGLVMRDVPHNPIANPGSKLPALLGEGTRNRQKKKENGF</sequence>
<keyword evidence="3" id="KW-1185">Reference proteome</keyword>
<dbReference type="EMBL" id="BMER01000005">
    <property type="protein sequence ID" value="GGG99944.1"/>
    <property type="molecule type" value="Genomic_DNA"/>
</dbReference>
<organism evidence="2 3">
    <name type="scientific">Parapedobacter pyrenivorans</name>
    <dbReference type="NCBI Taxonomy" id="1305674"/>
    <lineage>
        <taxon>Bacteria</taxon>
        <taxon>Pseudomonadati</taxon>
        <taxon>Bacteroidota</taxon>
        <taxon>Sphingobacteriia</taxon>
        <taxon>Sphingobacteriales</taxon>
        <taxon>Sphingobacteriaceae</taxon>
        <taxon>Parapedobacter</taxon>
    </lineage>
</organism>
<evidence type="ECO:0000256" key="1">
    <source>
        <dbReference type="SAM" id="MobiDB-lite"/>
    </source>
</evidence>